<dbReference type="OrthoDB" id="1164152at2"/>
<reference evidence="4 6" key="1">
    <citation type="submission" date="2017-01" db="EMBL/GenBank/DDBJ databases">
        <authorList>
            <person name="Varghese N."/>
            <person name="Submissions S."/>
        </authorList>
    </citation>
    <scope>NUCLEOTIDE SEQUENCE [LARGE SCALE GENOMIC DNA]</scope>
    <source>
        <strain evidence="4 6">ATCC 27950</strain>
    </source>
</reference>
<evidence type="ECO:0000259" key="3">
    <source>
        <dbReference type="Pfam" id="PF18962"/>
    </source>
</evidence>
<dbReference type="KEGG" id="cil:EG358_19670"/>
<feature type="domain" description="Secretion system C-terminal sorting" evidence="3">
    <location>
        <begin position="1081"/>
        <end position="1144"/>
    </location>
</feature>
<evidence type="ECO:0000313" key="7">
    <source>
        <dbReference type="Proteomes" id="UP000255231"/>
    </source>
</evidence>
<dbReference type="RefSeq" id="WP_083677080.1">
    <property type="nucleotide sequence ID" value="NZ_CP033929.1"/>
</dbReference>
<dbReference type="Pfam" id="PF18962">
    <property type="entry name" value="Por_Secre_tail"/>
    <property type="match status" value="1"/>
</dbReference>
<gene>
    <name evidence="5" type="ORF">NCTC13560_00596</name>
    <name evidence="4" type="ORF">SAMN05421682_11220</name>
</gene>
<evidence type="ECO:0000313" key="4">
    <source>
        <dbReference type="EMBL" id="SIR07926.1"/>
    </source>
</evidence>
<dbReference type="GeneID" id="303675922"/>
<dbReference type="InterPro" id="IPR026444">
    <property type="entry name" value="Secre_tail"/>
</dbReference>
<dbReference type="NCBIfam" id="TIGR04183">
    <property type="entry name" value="Por_Secre_tail"/>
    <property type="match status" value="1"/>
</dbReference>
<keyword evidence="1 2" id="KW-0732">Signal</keyword>
<evidence type="ECO:0000256" key="2">
    <source>
        <dbReference type="SAM" id="SignalP"/>
    </source>
</evidence>
<evidence type="ECO:0000313" key="5">
    <source>
        <dbReference type="EMBL" id="SUX41788.1"/>
    </source>
</evidence>
<accession>A0A381F5P2</accession>
<proteinExistence type="predicted"/>
<evidence type="ECO:0000313" key="6">
    <source>
        <dbReference type="Proteomes" id="UP000185725"/>
    </source>
</evidence>
<protein>
    <submittedName>
        <fullName evidence="4 5">Por secretion system C-terminal sorting domain</fullName>
    </submittedName>
</protein>
<evidence type="ECO:0000256" key="1">
    <source>
        <dbReference type="ARBA" id="ARBA00022729"/>
    </source>
</evidence>
<reference evidence="5 7" key="2">
    <citation type="submission" date="2018-06" db="EMBL/GenBank/DDBJ databases">
        <authorList>
            <consortium name="Pathogen Informatics"/>
            <person name="Doyle S."/>
        </authorList>
    </citation>
    <scope>NUCLEOTIDE SEQUENCE [LARGE SCALE GENOMIC DNA]</scope>
    <source>
        <strain evidence="5 7">NCTC13560</strain>
    </source>
</reference>
<keyword evidence="6" id="KW-1185">Reference proteome</keyword>
<dbReference type="Proteomes" id="UP000255231">
    <property type="component" value="Unassembled WGS sequence"/>
</dbReference>
<organism evidence="5 7">
    <name type="scientific">Chryseobacterium indoltheticum</name>
    <dbReference type="NCBI Taxonomy" id="254"/>
    <lineage>
        <taxon>Bacteria</taxon>
        <taxon>Pseudomonadati</taxon>
        <taxon>Bacteroidota</taxon>
        <taxon>Flavobacteriia</taxon>
        <taxon>Flavobacteriales</taxon>
        <taxon>Weeksellaceae</taxon>
        <taxon>Chryseobacterium group</taxon>
        <taxon>Chryseobacterium</taxon>
    </lineage>
</organism>
<dbReference type="EMBL" id="FTMF01000012">
    <property type="protein sequence ID" value="SIR07926.1"/>
    <property type="molecule type" value="Genomic_DNA"/>
</dbReference>
<dbReference type="Proteomes" id="UP000185725">
    <property type="component" value="Unassembled WGS sequence"/>
</dbReference>
<sequence>MNKKYFYSIAAAFCFFSAEAQDLLKSKNNFSKSEYSALNIKTDTLGDKFPDKSNGTTERVAAKDWMKAPNSYIFEPSQANDGIYIPVKKAYAMWAGYKFLGYSIIPDGIVTADVLWEDNHGLIRSGLNYALEIEGAGENAKIKVPVNKSKEGNAVVVFRVNGEIFWSWHIWVTDDPTNGSAYKSFAGVKREKSDGTIEVIPDAEWKWMDRNLGALSNSITADDWNKNGGLLYQWGRKDPIPPLVYRGNDLYEVSGSIGRVRHRGAKNFNNAVNFDNLRQFVLLSNATVDNNIKLSVKNPLSLIYVNKDDNSGPAYYNNNANLMINWFGRTVAFTDSRLTELNLWSDNSRGRLNTDYTSDASSAPYRNKSSFDPCPNGWRIPSMLVANLASGGYVDNIRVDFSPFGTRTNMGKNAFESNGYHIIKPNDNNVPAFMTGFKLFTNIGFDLSNVGGNNMGIFPGTGQIAINAQGGQYTDQHHVGLWTSTMTRFYDTTPAVSTRMLYMIPEKYQGDTPDPANPTIKGRYWYMPLSTAKTSDANACRCIKDPLYQLNDYDFPTEYISPVTEYTVGLDNPNSYQVVKSAASSIVEIPVTKAFSAQSQLLNNADVLNASSFNNLKANVLWTTNTALINTVNIVNPSPGSLADLSTSKIVVNLAPNQSGNAVVTLHNGSITNPVYWSWHIWVTDTPIESTIYTTEMPNAVATNYVNYVPKGDVLKTEFMDRNLGAVDAFPLVANPLAPTVQEYSKINASTGLQYQWGRKDPIPSFQYADRTSYNIFLGSVNSNGAIAYTTLGAVTYNDMSGNYIVPYNTYTNASNANVVANDKVNEKVSKVLSYSVQNPLVYMIPSSFAPYNSAIPNYTNGTDWLLNEPNVADDRWGRGGKKSPFDPCPEGWRIPDLTGVAIVTNRDFGLSPWYKIDKKVATSYSLVTDYSGVQVKNSSNASVGFIFNNASYAIGNYPNAGSRGFRSVMANQTPVGTYGVNNFQYSGVWTAALNSNYIGRPINILFDSSSSANRFMAFHDNNDPYFGMNCRCVKIKYDQNGNEEGPIPAIPVTSGSNVKASNVFTKDDISVKIKENKITLFPNPVQNLLYIKATDDKDYYYQIYSATGQLVKAGKFENNFTDVSGLVSGVYLVRINNSETVVKIVKK</sequence>
<name>A0A381F5P2_9FLAO</name>
<dbReference type="AlphaFoldDB" id="A0A381F5P2"/>
<dbReference type="EMBL" id="UFVS01000001">
    <property type="protein sequence ID" value="SUX41788.1"/>
    <property type="molecule type" value="Genomic_DNA"/>
</dbReference>
<feature type="signal peptide" evidence="2">
    <location>
        <begin position="1"/>
        <end position="20"/>
    </location>
</feature>
<feature type="chain" id="PRO_5016723924" evidence="2">
    <location>
        <begin position="21"/>
        <end position="1148"/>
    </location>
</feature>